<comment type="subcellular location">
    <subcellularLocation>
        <location evidence="2">Cell membrane</location>
    </subcellularLocation>
</comment>
<evidence type="ECO:0000256" key="3">
    <source>
        <dbReference type="ARBA" id="ARBA00012438"/>
    </source>
</evidence>
<keyword evidence="8 15" id="KW-0418">Kinase</keyword>
<dbReference type="SMART" id="SM00388">
    <property type="entry name" value="HisKA"/>
    <property type="match status" value="1"/>
</dbReference>
<dbReference type="PROSITE" id="PS50109">
    <property type="entry name" value="HIS_KIN"/>
    <property type="match status" value="1"/>
</dbReference>
<dbReference type="Pfam" id="PF02518">
    <property type="entry name" value="HATPase_c"/>
    <property type="match status" value="1"/>
</dbReference>
<dbReference type="CDD" id="cd00075">
    <property type="entry name" value="HATPase"/>
    <property type="match status" value="1"/>
</dbReference>
<dbReference type="SUPFAM" id="SSF47384">
    <property type="entry name" value="Homodimeric domain of signal transducing histidine kinase"/>
    <property type="match status" value="1"/>
</dbReference>
<dbReference type="PRINTS" id="PR00344">
    <property type="entry name" value="BCTRLSENSOR"/>
</dbReference>
<dbReference type="SUPFAM" id="SSF55874">
    <property type="entry name" value="ATPase domain of HSP90 chaperone/DNA topoisomerase II/histidine kinase"/>
    <property type="match status" value="1"/>
</dbReference>
<keyword evidence="4" id="KW-1003">Cell membrane</keyword>
<proteinExistence type="predicted"/>
<dbReference type="FunFam" id="3.30.565.10:FF:000006">
    <property type="entry name" value="Sensor histidine kinase WalK"/>
    <property type="match status" value="1"/>
</dbReference>
<comment type="catalytic activity">
    <reaction evidence="1">
        <text>ATP + protein L-histidine = ADP + protein N-phospho-L-histidine.</text>
        <dbReference type="EC" id="2.7.13.3"/>
    </reaction>
</comment>
<protein>
    <recommendedName>
        <fullName evidence="12">Sensor-like histidine kinase SenX3</fullName>
        <ecNumber evidence="3">2.7.13.3</ecNumber>
    </recommendedName>
</protein>
<evidence type="ECO:0000256" key="13">
    <source>
        <dbReference type="SAM" id="MobiDB-lite"/>
    </source>
</evidence>
<evidence type="ECO:0000256" key="4">
    <source>
        <dbReference type="ARBA" id="ARBA00022475"/>
    </source>
</evidence>
<evidence type="ECO:0000256" key="1">
    <source>
        <dbReference type="ARBA" id="ARBA00000085"/>
    </source>
</evidence>
<keyword evidence="5" id="KW-0597">Phosphoprotein</keyword>
<evidence type="ECO:0000256" key="5">
    <source>
        <dbReference type="ARBA" id="ARBA00022553"/>
    </source>
</evidence>
<accession>A0A1M5QVT3</accession>
<evidence type="ECO:0000256" key="2">
    <source>
        <dbReference type="ARBA" id="ARBA00004236"/>
    </source>
</evidence>
<dbReference type="InterPro" id="IPR003661">
    <property type="entry name" value="HisK_dim/P_dom"/>
</dbReference>
<keyword evidence="7" id="KW-0547">Nucleotide-binding</keyword>
<dbReference type="Proteomes" id="UP000186132">
    <property type="component" value="Unassembled WGS sequence"/>
</dbReference>
<evidence type="ECO:0000256" key="6">
    <source>
        <dbReference type="ARBA" id="ARBA00022679"/>
    </source>
</evidence>
<dbReference type="EMBL" id="FQVU01000005">
    <property type="protein sequence ID" value="SHH18287.1"/>
    <property type="molecule type" value="Genomic_DNA"/>
</dbReference>
<dbReference type="AlphaFoldDB" id="A0A1M5QVT3"/>
<keyword evidence="11" id="KW-0472">Membrane</keyword>
<keyword evidence="9" id="KW-0067">ATP-binding</keyword>
<dbReference type="InterPro" id="IPR050351">
    <property type="entry name" value="BphY/WalK/GraS-like"/>
</dbReference>
<keyword evidence="16" id="KW-1185">Reference proteome</keyword>
<dbReference type="InterPro" id="IPR036890">
    <property type="entry name" value="HATPase_C_sf"/>
</dbReference>
<dbReference type="EC" id="2.7.13.3" evidence="3"/>
<dbReference type="InterPro" id="IPR004358">
    <property type="entry name" value="Sig_transdc_His_kin-like_C"/>
</dbReference>
<dbReference type="GO" id="GO:0004721">
    <property type="term" value="F:phosphoprotein phosphatase activity"/>
    <property type="evidence" value="ECO:0007669"/>
    <property type="project" value="TreeGrafter"/>
</dbReference>
<organism evidence="15 16">
    <name type="scientific">Jatrophihabitans endophyticus</name>
    <dbReference type="NCBI Taxonomy" id="1206085"/>
    <lineage>
        <taxon>Bacteria</taxon>
        <taxon>Bacillati</taxon>
        <taxon>Actinomycetota</taxon>
        <taxon>Actinomycetes</taxon>
        <taxon>Jatrophihabitantales</taxon>
        <taxon>Jatrophihabitantaceae</taxon>
        <taxon>Jatrophihabitans</taxon>
    </lineage>
</organism>
<sequence length="435" mass="45062">MAVLATIVALVALAVGVVLGLAVARGVPRSGDVTTPGDPASDDPASPPSVDPQLASLVVEALDHGVVVIDREERAVLVNPAARAMGILDVDTLAFPGLVAVARKSLETGEYDSASIDLPIGRLGREPIALSVTGVPLLPGPDERVAAVCLLLSDVSELRRLEAVRRDFVANVSHELKTPVGALTLLAEAIQDAADDPEAVHRFAGRIQHEGSRLARLVGELMELSRVQGADPMPGATVVGVETIVTEAIERTRLAAEQASITVTRACVGDVEVRGNKAQLATAVANLVDNAIAYSGSGTRVAVTARLSTDIDARPTVDISVTDQGIGIAEADRERIFERFYRVDPARSRATGGTGLGLAIVKNIVTNHLGTVSVWSADRSGSTFTIRLPRVHSDRPSSATSDTAGPTPPPSRGESNSGESAGVAALAAESGENRA</sequence>
<evidence type="ECO:0000256" key="9">
    <source>
        <dbReference type="ARBA" id="ARBA00022840"/>
    </source>
</evidence>
<dbReference type="Gene3D" id="3.30.565.10">
    <property type="entry name" value="Histidine kinase-like ATPase, C-terminal domain"/>
    <property type="match status" value="1"/>
</dbReference>
<dbReference type="PANTHER" id="PTHR45453">
    <property type="entry name" value="PHOSPHATE REGULON SENSOR PROTEIN PHOR"/>
    <property type="match status" value="1"/>
</dbReference>
<evidence type="ECO:0000313" key="15">
    <source>
        <dbReference type="EMBL" id="SHH18287.1"/>
    </source>
</evidence>
<dbReference type="STRING" id="1206085.SAMN05443575_3371"/>
<evidence type="ECO:0000256" key="7">
    <source>
        <dbReference type="ARBA" id="ARBA00022741"/>
    </source>
</evidence>
<evidence type="ECO:0000256" key="8">
    <source>
        <dbReference type="ARBA" id="ARBA00022777"/>
    </source>
</evidence>
<dbReference type="Gene3D" id="1.10.287.130">
    <property type="match status" value="1"/>
</dbReference>
<dbReference type="InterPro" id="IPR005467">
    <property type="entry name" value="His_kinase_dom"/>
</dbReference>
<evidence type="ECO:0000256" key="10">
    <source>
        <dbReference type="ARBA" id="ARBA00023012"/>
    </source>
</evidence>
<dbReference type="GO" id="GO:0016036">
    <property type="term" value="P:cellular response to phosphate starvation"/>
    <property type="evidence" value="ECO:0007669"/>
    <property type="project" value="TreeGrafter"/>
</dbReference>
<dbReference type="GO" id="GO:0005524">
    <property type="term" value="F:ATP binding"/>
    <property type="evidence" value="ECO:0007669"/>
    <property type="project" value="UniProtKB-KW"/>
</dbReference>
<dbReference type="Pfam" id="PF00512">
    <property type="entry name" value="HisKA"/>
    <property type="match status" value="1"/>
</dbReference>
<feature type="region of interest" description="Disordered" evidence="13">
    <location>
        <begin position="388"/>
        <end position="435"/>
    </location>
</feature>
<dbReference type="CDD" id="cd00082">
    <property type="entry name" value="HisKA"/>
    <property type="match status" value="1"/>
</dbReference>
<keyword evidence="6" id="KW-0808">Transferase</keyword>
<dbReference type="Gene3D" id="3.30.450.20">
    <property type="entry name" value="PAS domain"/>
    <property type="match status" value="1"/>
</dbReference>
<dbReference type="InterPro" id="IPR003594">
    <property type="entry name" value="HATPase_dom"/>
</dbReference>
<dbReference type="SMART" id="SM00387">
    <property type="entry name" value="HATPase_c"/>
    <property type="match status" value="1"/>
</dbReference>
<reference evidence="16" key="1">
    <citation type="submission" date="2016-11" db="EMBL/GenBank/DDBJ databases">
        <authorList>
            <person name="Varghese N."/>
            <person name="Submissions S."/>
        </authorList>
    </citation>
    <scope>NUCLEOTIDE SEQUENCE [LARGE SCALE GENOMIC DNA]</scope>
    <source>
        <strain evidence="16">DSM 45627</strain>
    </source>
</reference>
<dbReference type="FunFam" id="1.10.287.130:FF:000008">
    <property type="entry name" value="Two-component sensor histidine kinase"/>
    <property type="match status" value="1"/>
</dbReference>
<dbReference type="InterPro" id="IPR036097">
    <property type="entry name" value="HisK_dim/P_sf"/>
</dbReference>
<dbReference type="RefSeq" id="WP_073391604.1">
    <property type="nucleotide sequence ID" value="NZ_FQVU01000005.1"/>
</dbReference>
<dbReference type="GO" id="GO:0000155">
    <property type="term" value="F:phosphorelay sensor kinase activity"/>
    <property type="evidence" value="ECO:0007669"/>
    <property type="project" value="InterPro"/>
</dbReference>
<dbReference type="OrthoDB" id="9813151at2"/>
<dbReference type="GO" id="GO:0005886">
    <property type="term" value="C:plasma membrane"/>
    <property type="evidence" value="ECO:0007669"/>
    <property type="project" value="UniProtKB-SubCell"/>
</dbReference>
<gene>
    <name evidence="15" type="ORF">SAMN05443575_3371</name>
</gene>
<evidence type="ECO:0000313" key="16">
    <source>
        <dbReference type="Proteomes" id="UP000186132"/>
    </source>
</evidence>
<feature type="region of interest" description="Disordered" evidence="13">
    <location>
        <begin position="30"/>
        <end position="50"/>
    </location>
</feature>
<evidence type="ECO:0000259" key="14">
    <source>
        <dbReference type="PROSITE" id="PS50109"/>
    </source>
</evidence>
<feature type="domain" description="Histidine kinase" evidence="14">
    <location>
        <begin position="171"/>
        <end position="392"/>
    </location>
</feature>
<name>A0A1M5QVT3_9ACTN</name>
<evidence type="ECO:0000256" key="12">
    <source>
        <dbReference type="ARBA" id="ARBA00039401"/>
    </source>
</evidence>
<dbReference type="PANTHER" id="PTHR45453:SF1">
    <property type="entry name" value="PHOSPHATE REGULON SENSOR PROTEIN PHOR"/>
    <property type="match status" value="1"/>
</dbReference>
<evidence type="ECO:0000256" key="11">
    <source>
        <dbReference type="ARBA" id="ARBA00023136"/>
    </source>
</evidence>
<keyword evidence="10" id="KW-0902">Two-component regulatory system</keyword>